<name>A0A9Q1GLL2_9CARY</name>
<sequence length="336" mass="37483">MELGKGNEPTRKSAAKGEENKQSSEQTVAKNALSEDEGRQKSPKKHEDIEKHIQKALTKREKKEKREKKGYVSNVELSNNFDAEENDLAYERKHIDHDDGQIEAEEEVAIYETVKPAQKRSKHSLQSKGNGVALVLMKPTSSGKDLQFVLVIRALKLEEGASENRTYQKAFITTMTMCLFSSVVAQLNEGQAEAVRSMGLLDRQKFPVTAFNVYVTLGMPFGGREITEITESSTDEEYDEVCAAWLKEWKIEQNASELTQMSEFILAKGDGVSNDSRAPPPNSQDQIPRTALVADASVTTEKEDQREHVVLDQSNNVMKKDDSIALYSLGLGLSQP</sequence>
<feature type="compositionally biased region" description="Basic and acidic residues" evidence="1">
    <location>
        <begin position="36"/>
        <end position="61"/>
    </location>
</feature>
<evidence type="ECO:0000256" key="1">
    <source>
        <dbReference type="SAM" id="MobiDB-lite"/>
    </source>
</evidence>
<evidence type="ECO:0000313" key="3">
    <source>
        <dbReference type="Proteomes" id="UP001153076"/>
    </source>
</evidence>
<proteinExistence type="predicted"/>
<feature type="compositionally biased region" description="Basic and acidic residues" evidence="1">
    <location>
        <begin position="8"/>
        <end position="22"/>
    </location>
</feature>
<accession>A0A9Q1GLL2</accession>
<feature type="region of interest" description="Disordered" evidence="1">
    <location>
        <begin position="1"/>
        <end position="71"/>
    </location>
</feature>
<dbReference type="EMBL" id="JAKOGI010003099">
    <property type="protein sequence ID" value="KAJ8420848.1"/>
    <property type="molecule type" value="Genomic_DNA"/>
</dbReference>
<dbReference type="Proteomes" id="UP001153076">
    <property type="component" value="Unassembled WGS sequence"/>
</dbReference>
<dbReference type="AlphaFoldDB" id="A0A9Q1GLL2"/>
<gene>
    <name evidence="2" type="ORF">Cgig2_023137</name>
</gene>
<reference evidence="2" key="1">
    <citation type="submission" date="2022-04" db="EMBL/GenBank/DDBJ databases">
        <title>Carnegiea gigantea Genome sequencing and assembly v2.</title>
        <authorList>
            <person name="Copetti D."/>
            <person name="Sanderson M.J."/>
            <person name="Burquez A."/>
            <person name="Wojciechowski M.F."/>
        </authorList>
    </citation>
    <scope>NUCLEOTIDE SEQUENCE</scope>
    <source>
        <strain evidence="2">SGP5-SGP5p</strain>
        <tissue evidence="2">Aerial part</tissue>
    </source>
</reference>
<evidence type="ECO:0000313" key="2">
    <source>
        <dbReference type="EMBL" id="KAJ8420848.1"/>
    </source>
</evidence>
<protein>
    <submittedName>
        <fullName evidence="2">Uncharacterized protein</fullName>
    </submittedName>
</protein>
<keyword evidence="3" id="KW-1185">Reference proteome</keyword>
<comment type="caution">
    <text evidence="2">The sequence shown here is derived from an EMBL/GenBank/DDBJ whole genome shotgun (WGS) entry which is preliminary data.</text>
</comment>
<organism evidence="2 3">
    <name type="scientific">Carnegiea gigantea</name>
    <dbReference type="NCBI Taxonomy" id="171969"/>
    <lineage>
        <taxon>Eukaryota</taxon>
        <taxon>Viridiplantae</taxon>
        <taxon>Streptophyta</taxon>
        <taxon>Embryophyta</taxon>
        <taxon>Tracheophyta</taxon>
        <taxon>Spermatophyta</taxon>
        <taxon>Magnoliopsida</taxon>
        <taxon>eudicotyledons</taxon>
        <taxon>Gunneridae</taxon>
        <taxon>Pentapetalae</taxon>
        <taxon>Caryophyllales</taxon>
        <taxon>Cactineae</taxon>
        <taxon>Cactaceae</taxon>
        <taxon>Cactoideae</taxon>
        <taxon>Echinocereeae</taxon>
        <taxon>Carnegiea</taxon>
    </lineage>
</organism>